<dbReference type="AlphaFoldDB" id="A0A3S4WLJ5"/>
<dbReference type="Pfam" id="PF00440">
    <property type="entry name" value="TetR_N"/>
    <property type="match status" value="1"/>
</dbReference>
<dbReference type="Proteomes" id="UP000276899">
    <property type="component" value="Chromosome"/>
</dbReference>
<evidence type="ECO:0000313" key="7">
    <source>
        <dbReference type="Proteomes" id="UP000276899"/>
    </source>
</evidence>
<keyword evidence="7" id="KW-1185">Reference proteome</keyword>
<dbReference type="InterPro" id="IPR023772">
    <property type="entry name" value="DNA-bd_HTH_TetR-type_CS"/>
</dbReference>
<dbReference type="PANTHER" id="PTHR30055:SF234">
    <property type="entry name" value="HTH-TYPE TRANSCRIPTIONAL REGULATOR BETI"/>
    <property type="match status" value="1"/>
</dbReference>
<dbReference type="InterPro" id="IPR050109">
    <property type="entry name" value="HTH-type_TetR-like_transc_reg"/>
</dbReference>
<feature type="domain" description="HTH tetR-type" evidence="5">
    <location>
        <begin position="13"/>
        <end position="73"/>
    </location>
</feature>
<accession>A0A3S4WLJ5</accession>
<dbReference type="PANTHER" id="PTHR30055">
    <property type="entry name" value="HTH-TYPE TRANSCRIPTIONAL REGULATOR RUTR"/>
    <property type="match status" value="1"/>
</dbReference>
<dbReference type="InterPro" id="IPR009057">
    <property type="entry name" value="Homeodomain-like_sf"/>
</dbReference>
<organism evidence="6 7">
    <name type="scientific">Actinomyces slackii</name>
    <dbReference type="NCBI Taxonomy" id="52774"/>
    <lineage>
        <taxon>Bacteria</taxon>
        <taxon>Bacillati</taxon>
        <taxon>Actinomycetota</taxon>
        <taxon>Actinomycetes</taxon>
        <taxon>Actinomycetales</taxon>
        <taxon>Actinomycetaceae</taxon>
        <taxon>Actinomyces</taxon>
    </lineage>
</organism>
<evidence type="ECO:0000256" key="2">
    <source>
        <dbReference type="ARBA" id="ARBA00023125"/>
    </source>
</evidence>
<evidence type="ECO:0000256" key="1">
    <source>
        <dbReference type="ARBA" id="ARBA00023015"/>
    </source>
</evidence>
<reference evidence="6 7" key="1">
    <citation type="submission" date="2018-12" db="EMBL/GenBank/DDBJ databases">
        <authorList>
            <consortium name="Pathogen Informatics"/>
        </authorList>
    </citation>
    <scope>NUCLEOTIDE SEQUENCE [LARGE SCALE GENOMIC DNA]</scope>
    <source>
        <strain evidence="6 7">NCTC11923</strain>
    </source>
</reference>
<dbReference type="InterPro" id="IPR049149">
    <property type="entry name" value="TetR/AcrR_C"/>
</dbReference>
<dbReference type="PRINTS" id="PR00455">
    <property type="entry name" value="HTHTETR"/>
</dbReference>
<dbReference type="EMBL" id="LR134363">
    <property type="protein sequence ID" value="VEG75567.1"/>
    <property type="molecule type" value="Genomic_DNA"/>
</dbReference>
<evidence type="ECO:0000313" key="6">
    <source>
        <dbReference type="EMBL" id="VEG75567.1"/>
    </source>
</evidence>
<dbReference type="RefSeq" id="WP_026426624.1">
    <property type="nucleotide sequence ID" value="NZ_CBCRWE010000001.1"/>
</dbReference>
<dbReference type="GO" id="GO:0000976">
    <property type="term" value="F:transcription cis-regulatory region binding"/>
    <property type="evidence" value="ECO:0007669"/>
    <property type="project" value="TreeGrafter"/>
</dbReference>
<dbReference type="PROSITE" id="PS50977">
    <property type="entry name" value="HTH_TETR_2"/>
    <property type="match status" value="1"/>
</dbReference>
<dbReference type="Gene3D" id="1.10.357.10">
    <property type="entry name" value="Tetracycline Repressor, domain 2"/>
    <property type="match status" value="1"/>
</dbReference>
<sequence length="222" mass="23508">MPPTAKRVSKPASQRRTEILDAAHSLFITKGIQATSVEDILTEVGIAKGTLYYHFSSKDDILRSLVERTTARVSAQAQAVADSPMPAIPKFLAVMAAARAEDSEIALAAELHTTGHDEFHLMSILGTIRALTPILVGVVEEGIAEGSFTTDHPREVIEIILTAAGMLLDTGIFIGEEDQIPRRTAGLIHAAEVLLGTQPGALAQAMEGVEGIEGMQGMEGSA</sequence>
<dbReference type="SUPFAM" id="SSF46689">
    <property type="entry name" value="Homeodomain-like"/>
    <property type="match status" value="1"/>
</dbReference>
<dbReference type="InterPro" id="IPR001647">
    <property type="entry name" value="HTH_TetR"/>
</dbReference>
<keyword evidence="2 4" id="KW-0238">DNA-binding</keyword>
<dbReference type="STRING" id="1278298.GCA_000428685_01223"/>
<keyword evidence="1" id="KW-0805">Transcription regulation</keyword>
<name>A0A3S4WLJ5_9ACTO</name>
<dbReference type="KEGG" id="asla:NCTC11923_02239"/>
<dbReference type="Pfam" id="PF21303">
    <property type="entry name" value="TetR_C_39"/>
    <property type="match status" value="1"/>
</dbReference>
<feature type="DNA-binding region" description="H-T-H motif" evidence="4">
    <location>
        <begin position="36"/>
        <end position="55"/>
    </location>
</feature>
<evidence type="ECO:0000256" key="4">
    <source>
        <dbReference type="PROSITE-ProRule" id="PRU00335"/>
    </source>
</evidence>
<keyword evidence="3" id="KW-0804">Transcription</keyword>
<dbReference type="GO" id="GO:0003700">
    <property type="term" value="F:DNA-binding transcription factor activity"/>
    <property type="evidence" value="ECO:0007669"/>
    <property type="project" value="TreeGrafter"/>
</dbReference>
<evidence type="ECO:0000256" key="3">
    <source>
        <dbReference type="ARBA" id="ARBA00023163"/>
    </source>
</evidence>
<evidence type="ECO:0000259" key="5">
    <source>
        <dbReference type="PROSITE" id="PS50977"/>
    </source>
</evidence>
<protein>
    <submittedName>
        <fullName evidence="6">HTH-type transcriptional repressor KstR2</fullName>
    </submittedName>
</protein>
<dbReference type="PROSITE" id="PS01081">
    <property type="entry name" value="HTH_TETR_1"/>
    <property type="match status" value="1"/>
</dbReference>
<proteinExistence type="predicted"/>
<gene>
    <name evidence="6" type="primary">kstR2</name>
    <name evidence="6" type="ORF">NCTC11923_02239</name>
</gene>